<dbReference type="Proteomes" id="UP001388673">
    <property type="component" value="Unassembled WGS sequence"/>
</dbReference>
<reference evidence="11 12" key="1">
    <citation type="journal article" date="2024" name="bioRxiv">
        <title>Comparative genomics of Cryptococcus and Kwoniella reveals pathogenesis evolution and contrasting karyotype dynamics via intercentromeric recombination or chromosome fusion.</title>
        <authorList>
            <person name="Coelho M.A."/>
            <person name="David-Palma M."/>
            <person name="Shea T."/>
            <person name="Bowers K."/>
            <person name="McGinley-Smith S."/>
            <person name="Mohammad A.W."/>
            <person name="Gnirke A."/>
            <person name="Yurkov A.M."/>
            <person name="Nowrousian M."/>
            <person name="Sun S."/>
            <person name="Cuomo C.A."/>
            <person name="Heitman J."/>
        </authorList>
    </citation>
    <scope>NUCLEOTIDE SEQUENCE [LARGE SCALE GENOMIC DNA]</scope>
    <source>
        <strain evidence="11 12">CBS 13917</strain>
    </source>
</reference>
<feature type="transmembrane region" description="Helical" evidence="8">
    <location>
        <begin position="327"/>
        <end position="346"/>
    </location>
</feature>
<evidence type="ECO:0000313" key="11">
    <source>
        <dbReference type="EMBL" id="KAK8864562.1"/>
    </source>
</evidence>
<feature type="transmembrane region" description="Helical" evidence="8">
    <location>
        <begin position="392"/>
        <end position="412"/>
    </location>
</feature>
<feature type="transmembrane region" description="Helical" evidence="8">
    <location>
        <begin position="193"/>
        <end position="211"/>
    </location>
</feature>
<feature type="transmembrane region" description="Helical" evidence="8">
    <location>
        <begin position="223"/>
        <end position="243"/>
    </location>
</feature>
<dbReference type="GO" id="GO:0022857">
    <property type="term" value="F:transmembrane transporter activity"/>
    <property type="evidence" value="ECO:0007669"/>
    <property type="project" value="InterPro"/>
</dbReference>
<sequence length="541" mass="58248">MPAIGLVLFLSALDGTIVSTALPTISERLNLTPAEYSWVGSSYMIGMSVTTPFNGRLSDIVGRKPMLYSAIITFTIFSAICGASVNATMLIVARAFQGLGGGSLVALTLIVVSDIVPVHQRGYYQGAIGGAWGVASVAGPILGGVFTEKASWRWCFYVNLPFCVAALVILFYTLNLNPVKKTSLAVLYRTFDFLGLFLLIAGSILIIIGFSNAADHTFSQPSAYGTIIGGVIAMAGAIINFFYTERVPLCPPDLFRRRTPLLFLLSSFVQAIAFLPSSYLLPQLFQGVRGVSALGAGVDMVPFAVICSVSMMAAGLINSYFRIVRPVAWFGYALSALTFGLMYRFFTYPLDRGIQVGLLILAGIGTGVVIQVPMLILQAALPLKDMAAVTSAWTLTRSLGGSIGLTIFTAVLNTQLRAKFSRIQGYGTAFTVPRDTNGYARLHRLPDGPMKDQVLNAFASSLGLCWIIMAAMYALCLVGTLPTKSYSTSHKPAVHQNDVTESEDKKPGEIDGRNQAELTRLEDEKTDMPSRQIEKAVISEV</sequence>
<dbReference type="PRINTS" id="PR01036">
    <property type="entry name" value="TCRTETB"/>
</dbReference>
<evidence type="ECO:0000256" key="5">
    <source>
        <dbReference type="ARBA" id="ARBA00022989"/>
    </source>
</evidence>
<evidence type="ECO:0000256" key="8">
    <source>
        <dbReference type="SAM" id="Phobius"/>
    </source>
</evidence>
<dbReference type="GO" id="GO:0012505">
    <property type="term" value="C:endomembrane system"/>
    <property type="evidence" value="ECO:0007669"/>
    <property type="project" value="UniProtKB-SubCell"/>
</dbReference>
<evidence type="ECO:0000256" key="4">
    <source>
        <dbReference type="ARBA" id="ARBA00022692"/>
    </source>
</evidence>
<name>A0AAW0Z3D1_9TREE</name>
<feature type="transmembrane region" description="Helical" evidence="8">
    <location>
        <begin position="454"/>
        <end position="475"/>
    </location>
</feature>
<dbReference type="GeneID" id="92179071"/>
<feature type="domain" description="Major facilitator superfamily (MFS) profile" evidence="10">
    <location>
        <begin position="1"/>
        <end position="488"/>
    </location>
</feature>
<dbReference type="AlphaFoldDB" id="A0AAW0Z3D1"/>
<feature type="transmembrane region" description="Helical" evidence="8">
    <location>
        <begin position="154"/>
        <end position="173"/>
    </location>
</feature>
<evidence type="ECO:0000256" key="1">
    <source>
        <dbReference type="ARBA" id="ARBA00004127"/>
    </source>
</evidence>
<dbReference type="KEGG" id="kne:92179071"/>
<dbReference type="InterPro" id="IPR036259">
    <property type="entry name" value="MFS_trans_sf"/>
</dbReference>
<accession>A0AAW0Z3D1</accession>
<evidence type="ECO:0000256" key="7">
    <source>
        <dbReference type="SAM" id="MobiDB-lite"/>
    </source>
</evidence>
<feature type="transmembrane region" description="Helical" evidence="8">
    <location>
        <begin position="99"/>
        <end position="116"/>
    </location>
</feature>
<dbReference type="InterPro" id="IPR011701">
    <property type="entry name" value="MFS"/>
</dbReference>
<evidence type="ECO:0000259" key="10">
    <source>
        <dbReference type="PROSITE" id="PS50850"/>
    </source>
</evidence>
<dbReference type="RefSeq" id="XP_066804858.1">
    <property type="nucleotide sequence ID" value="XM_066944935.1"/>
</dbReference>
<dbReference type="FunFam" id="1.20.1720.10:FF:000013">
    <property type="entry name" value="Related to multidrug resistance proteins"/>
    <property type="match status" value="1"/>
</dbReference>
<comment type="similarity">
    <text evidence="2">Belongs to the major facilitator superfamily.</text>
</comment>
<keyword evidence="9" id="KW-0732">Signal</keyword>
<feature type="transmembrane region" description="Helical" evidence="8">
    <location>
        <begin position="263"/>
        <end position="281"/>
    </location>
</feature>
<dbReference type="Pfam" id="PF07690">
    <property type="entry name" value="MFS_1"/>
    <property type="match status" value="1"/>
</dbReference>
<keyword evidence="5 8" id="KW-1133">Transmembrane helix</keyword>
<feature type="signal peptide" evidence="9">
    <location>
        <begin position="1"/>
        <end position="20"/>
    </location>
</feature>
<dbReference type="CDD" id="cd17502">
    <property type="entry name" value="MFS_Azr1_MDR_like"/>
    <property type="match status" value="1"/>
</dbReference>
<gene>
    <name evidence="11" type="ORF">IAR55_001812</name>
</gene>
<dbReference type="Gene3D" id="1.20.1720.10">
    <property type="entry name" value="Multidrug resistance protein D"/>
    <property type="match status" value="1"/>
</dbReference>
<dbReference type="EMBL" id="JBCAWK010000003">
    <property type="protein sequence ID" value="KAK8864562.1"/>
    <property type="molecule type" value="Genomic_DNA"/>
</dbReference>
<organism evidence="11 12">
    <name type="scientific">Kwoniella newhampshirensis</name>
    <dbReference type="NCBI Taxonomy" id="1651941"/>
    <lineage>
        <taxon>Eukaryota</taxon>
        <taxon>Fungi</taxon>
        <taxon>Dikarya</taxon>
        <taxon>Basidiomycota</taxon>
        <taxon>Agaricomycotina</taxon>
        <taxon>Tremellomycetes</taxon>
        <taxon>Tremellales</taxon>
        <taxon>Cryptococcaceae</taxon>
        <taxon>Kwoniella</taxon>
    </lineage>
</organism>
<dbReference type="PANTHER" id="PTHR23501:SF102">
    <property type="entry name" value="DRUG TRANSPORTER, PUTATIVE (AFU_ORTHOLOGUE AFUA_3G08530)-RELATED"/>
    <property type="match status" value="1"/>
</dbReference>
<keyword evidence="6 8" id="KW-0472">Membrane</keyword>
<dbReference type="PROSITE" id="PS50850">
    <property type="entry name" value="MFS"/>
    <property type="match status" value="1"/>
</dbReference>
<evidence type="ECO:0000313" key="12">
    <source>
        <dbReference type="Proteomes" id="UP001388673"/>
    </source>
</evidence>
<proteinExistence type="inferred from homology"/>
<keyword evidence="3" id="KW-0813">Transport</keyword>
<dbReference type="GO" id="GO:0005886">
    <property type="term" value="C:plasma membrane"/>
    <property type="evidence" value="ECO:0007669"/>
    <property type="project" value="TreeGrafter"/>
</dbReference>
<evidence type="ECO:0000256" key="2">
    <source>
        <dbReference type="ARBA" id="ARBA00008335"/>
    </source>
</evidence>
<feature type="chain" id="PRO_5043452329" description="Major facilitator superfamily (MFS) profile domain-containing protein" evidence="9">
    <location>
        <begin position="21"/>
        <end position="541"/>
    </location>
</feature>
<protein>
    <recommendedName>
        <fullName evidence="10">Major facilitator superfamily (MFS) profile domain-containing protein</fullName>
    </recommendedName>
</protein>
<feature type="transmembrane region" description="Helical" evidence="8">
    <location>
        <begin position="66"/>
        <end position="92"/>
    </location>
</feature>
<comment type="caution">
    <text evidence="11">The sequence shown here is derived from an EMBL/GenBank/DDBJ whole genome shotgun (WGS) entry which is preliminary data.</text>
</comment>
<evidence type="ECO:0000256" key="9">
    <source>
        <dbReference type="SAM" id="SignalP"/>
    </source>
</evidence>
<evidence type="ECO:0000256" key="6">
    <source>
        <dbReference type="ARBA" id="ARBA00023136"/>
    </source>
</evidence>
<dbReference type="SUPFAM" id="SSF103473">
    <property type="entry name" value="MFS general substrate transporter"/>
    <property type="match status" value="1"/>
</dbReference>
<feature type="transmembrane region" description="Helical" evidence="8">
    <location>
        <begin position="293"/>
        <end position="321"/>
    </location>
</feature>
<comment type="subcellular location">
    <subcellularLocation>
        <location evidence="1">Endomembrane system</location>
        <topology evidence="1">Multi-pass membrane protein</topology>
    </subcellularLocation>
</comment>
<feature type="compositionally biased region" description="Basic and acidic residues" evidence="7">
    <location>
        <begin position="502"/>
        <end position="534"/>
    </location>
</feature>
<evidence type="ECO:0000256" key="3">
    <source>
        <dbReference type="ARBA" id="ARBA00022448"/>
    </source>
</evidence>
<dbReference type="PANTHER" id="PTHR23501">
    <property type="entry name" value="MAJOR FACILITATOR SUPERFAMILY"/>
    <property type="match status" value="1"/>
</dbReference>
<keyword evidence="4 8" id="KW-0812">Transmembrane</keyword>
<dbReference type="InterPro" id="IPR020846">
    <property type="entry name" value="MFS_dom"/>
</dbReference>
<feature type="transmembrane region" description="Helical" evidence="8">
    <location>
        <begin position="122"/>
        <end position="142"/>
    </location>
</feature>
<keyword evidence="12" id="KW-1185">Reference proteome</keyword>
<feature type="transmembrane region" description="Helical" evidence="8">
    <location>
        <begin position="358"/>
        <end position="380"/>
    </location>
</feature>
<dbReference type="Gene3D" id="1.20.1250.20">
    <property type="entry name" value="MFS general substrate transporter like domains"/>
    <property type="match status" value="1"/>
</dbReference>
<feature type="region of interest" description="Disordered" evidence="7">
    <location>
        <begin position="488"/>
        <end position="541"/>
    </location>
</feature>